<feature type="region of interest" description="Disordered" evidence="1">
    <location>
        <begin position="1"/>
        <end position="31"/>
    </location>
</feature>
<dbReference type="AlphaFoldDB" id="A0AAU9JB49"/>
<comment type="caution">
    <text evidence="2">The sequence shown here is derived from an EMBL/GenBank/DDBJ whole genome shotgun (WGS) entry which is preliminary data.</text>
</comment>
<accession>A0AAU9JB49</accession>
<dbReference type="Pfam" id="PF15261">
    <property type="entry name" value="JHY"/>
    <property type="match status" value="1"/>
</dbReference>
<dbReference type="Proteomes" id="UP001162131">
    <property type="component" value="Unassembled WGS sequence"/>
</dbReference>
<sequence length="220" mass="25484">MINSNPNKSIQPIKENSKKSIDEPYMSMDDIDNGEYETISVDENLENKIPYNVKNVRTPEVRPEELTKKQNIKLSTGYSKKFQENEYTIPKSNDYYNPKSGKYYELGGLGPLTVGTEEWNRRKEMQDRRNLYAKHVNTANANSLPPAKPKKVVEKEKSSREKAIEFAKNVPKPIPKPKVVAKEETKEYSPIKPSSLLIEQLEKHELYKAKIQEIKAQFYM</sequence>
<dbReference type="EMBL" id="CAJZBQ010000033">
    <property type="protein sequence ID" value="CAG9323186.1"/>
    <property type="molecule type" value="Genomic_DNA"/>
</dbReference>
<gene>
    <name evidence="2" type="ORF">BSTOLATCC_MIC33087</name>
</gene>
<reference evidence="2" key="1">
    <citation type="submission" date="2021-09" db="EMBL/GenBank/DDBJ databases">
        <authorList>
            <consortium name="AG Swart"/>
            <person name="Singh M."/>
            <person name="Singh A."/>
            <person name="Seah K."/>
            <person name="Emmerich C."/>
        </authorList>
    </citation>
    <scope>NUCLEOTIDE SEQUENCE</scope>
    <source>
        <strain evidence="2">ATCC30299</strain>
    </source>
</reference>
<feature type="compositionally biased region" description="Polar residues" evidence="1">
    <location>
        <begin position="1"/>
        <end position="10"/>
    </location>
</feature>
<evidence type="ECO:0000313" key="2">
    <source>
        <dbReference type="EMBL" id="CAG9323186.1"/>
    </source>
</evidence>
<evidence type="ECO:0000256" key="1">
    <source>
        <dbReference type="SAM" id="MobiDB-lite"/>
    </source>
</evidence>
<proteinExistence type="predicted"/>
<name>A0AAU9JB49_9CILI</name>
<protein>
    <submittedName>
        <fullName evidence="2">Uncharacterized protein</fullName>
    </submittedName>
</protein>
<dbReference type="InterPro" id="IPR027968">
    <property type="entry name" value="JHY"/>
</dbReference>
<keyword evidence="3" id="KW-1185">Reference proteome</keyword>
<organism evidence="2 3">
    <name type="scientific">Blepharisma stoltei</name>
    <dbReference type="NCBI Taxonomy" id="1481888"/>
    <lineage>
        <taxon>Eukaryota</taxon>
        <taxon>Sar</taxon>
        <taxon>Alveolata</taxon>
        <taxon>Ciliophora</taxon>
        <taxon>Postciliodesmatophora</taxon>
        <taxon>Heterotrichea</taxon>
        <taxon>Heterotrichida</taxon>
        <taxon>Blepharismidae</taxon>
        <taxon>Blepharisma</taxon>
    </lineage>
</organism>
<evidence type="ECO:0000313" key="3">
    <source>
        <dbReference type="Proteomes" id="UP001162131"/>
    </source>
</evidence>